<dbReference type="InterPro" id="IPR019080">
    <property type="entry name" value="YqaJ_viral_recombinase"/>
</dbReference>
<sequence>MAGRYRHRKDRYRKSDRLLGIEIHPQCRSDRPDQPDGSYRRRNRMKTHKVTQGSAEWHALRSNYRTASEAPVMMGASKQMKRSELLHAKKTGLDRDISWWVQKYLFDKGHEAEALARPILESRIGEDLFPVVGTEGDLLASLDGCTMMGEILFEHKMWNEQLAADVRAGDLDAHYYWQLEQQLLVSGAEKVIFVCSDGTENNFVSMEYFPVKVRAAKLVAGWKQFEVDLEAYEPTEAVVEAVGKTPDALPALRIQVTGMVTASNLEQFKAHSLAVFSAINTDLQTDQHFADAEKTVKWCGEVEERLEAAKQHALSQTETIDALFRTIDEISEQARRKRLELDKLVKARKVAIRDEIVLKAKAALRDHLDKINTSFGGKVRLPEITADFAGAIKGKKNIASLRDAADSELARAKIEASQIGDGIRANLESLRSLAVDHAFLFNDAQQIVLKNNDDLVALIKVRINEHKQAEEAKELAQRERIRAEESAKLAAAAAAAAEAERVAEAEKAKANAPAPQAAEAPKPVEQPAPRMSAVAPSAKVPPKPTKLEANVTDLHALVKAVYEGRAPISVLTVNWGALDDLVHIQGADFQMDGVTITQVAA</sequence>
<evidence type="ECO:0000313" key="4">
    <source>
        <dbReference type="Proteomes" id="UP000267978"/>
    </source>
</evidence>
<dbReference type="Gene3D" id="3.90.320.10">
    <property type="match status" value="1"/>
</dbReference>
<organism evidence="3 4">
    <name type="scientific">Pseudomonas syringae pv. lapsa</name>
    <dbReference type="NCBI Taxonomy" id="199201"/>
    <lineage>
        <taxon>Bacteria</taxon>
        <taxon>Pseudomonadati</taxon>
        <taxon>Pseudomonadota</taxon>
        <taxon>Gammaproteobacteria</taxon>
        <taxon>Pseudomonadales</taxon>
        <taxon>Pseudomonadaceae</taxon>
        <taxon>Pseudomonas</taxon>
        <taxon>Pseudomonas syringae</taxon>
    </lineage>
</organism>
<dbReference type="InterPro" id="IPR011604">
    <property type="entry name" value="PDDEXK-like_dom_sf"/>
</dbReference>
<feature type="region of interest" description="Disordered" evidence="1">
    <location>
        <begin position="26"/>
        <end position="52"/>
    </location>
</feature>
<dbReference type="Proteomes" id="UP000267978">
    <property type="component" value="Unassembled WGS sequence"/>
</dbReference>
<feature type="domain" description="YqaJ viral recombinase" evidence="2">
    <location>
        <begin position="56"/>
        <end position="189"/>
    </location>
</feature>
<name>A0AB74A5T9_PSESX</name>
<dbReference type="EMBL" id="RBNO01000065">
    <property type="protein sequence ID" value="RML25774.1"/>
    <property type="molecule type" value="Genomic_DNA"/>
</dbReference>
<evidence type="ECO:0000313" key="3">
    <source>
        <dbReference type="EMBL" id="RML25774.1"/>
    </source>
</evidence>
<feature type="compositionally biased region" description="Low complexity" evidence="1">
    <location>
        <begin position="510"/>
        <end position="538"/>
    </location>
</feature>
<evidence type="ECO:0000259" key="2">
    <source>
        <dbReference type="Pfam" id="PF09588"/>
    </source>
</evidence>
<gene>
    <name evidence="3" type="ORF">ALQ98_04842</name>
</gene>
<feature type="region of interest" description="Disordered" evidence="1">
    <location>
        <begin position="506"/>
        <end position="544"/>
    </location>
</feature>
<dbReference type="AlphaFoldDB" id="A0AB74A5T9"/>
<dbReference type="Pfam" id="PF09588">
    <property type="entry name" value="YqaJ"/>
    <property type="match status" value="1"/>
</dbReference>
<evidence type="ECO:0000256" key="1">
    <source>
        <dbReference type="SAM" id="MobiDB-lite"/>
    </source>
</evidence>
<accession>A0AB74A5T9</accession>
<proteinExistence type="predicted"/>
<feature type="compositionally biased region" description="Basic residues" evidence="1">
    <location>
        <begin position="40"/>
        <end position="49"/>
    </location>
</feature>
<reference evidence="3 4" key="1">
    <citation type="submission" date="2018-08" db="EMBL/GenBank/DDBJ databases">
        <title>Recombination of ecologically and evolutionarily significant loci maintains genetic cohesion in the Pseudomonas syringae species complex.</title>
        <authorList>
            <person name="Dillon M."/>
            <person name="Thakur S."/>
            <person name="Almeida R.N.D."/>
            <person name="Weir B.S."/>
            <person name="Guttman D.S."/>
        </authorList>
    </citation>
    <scope>NUCLEOTIDE SEQUENCE [LARGE SCALE GENOMIC DNA]</scope>
    <source>
        <strain evidence="3 4">ICMP 3946</strain>
    </source>
</reference>
<dbReference type="InterPro" id="IPR011335">
    <property type="entry name" value="Restrct_endonuc-II-like"/>
</dbReference>
<dbReference type="SUPFAM" id="SSF52980">
    <property type="entry name" value="Restriction endonuclease-like"/>
    <property type="match status" value="1"/>
</dbReference>
<protein>
    <recommendedName>
        <fullName evidence="2">YqaJ viral recombinase domain-containing protein</fullName>
    </recommendedName>
</protein>
<comment type="caution">
    <text evidence="3">The sequence shown here is derived from an EMBL/GenBank/DDBJ whole genome shotgun (WGS) entry which is preliminary data.</text>
</comment>